<keyword evidence="17" id="KW-1185">Reference proteome</keyword>
<evidence type="ECO:0000256" key="11">
    <source>
        <dbReference type="ARBA" id="ARBA00022833"/>
    </source>
</evidence>
<dbReference type="Gramene" id="KZM95604">
    <property type="protein sequence ID" value="KZM95604"/>
    <property type="gene ID" value="DCAR_018846"/>
</dbReference>
<evidence type="ECO:0000313" key="17">
    <source>
        <dbReference type="Proteomes" id="UP000077755"/>
    </source>
</evidence>
<evidence type="ECO:0000259" key="14">
    <source>
        <dbReference type="PROSITE" id="PS51873"/>
    </source>
</evidence>
<dbReference type="UniPathway" id="UPA00143"/>
<dbReference type="FunFam" id="3.30.40.10:FF:000230">
    <property type="entry name" value="RBR-type E3 ubiquitin transferase"/>
    <property type="match status" value="1"/>
</dbReference>
<dbReference type="InterPro" id="IPR001841">
    <property type="entry name" value="Znf_RING"/>
</dbReference>
<dbReference type="EMBL" id="CP093347">
    <property type="protein sequence ID" value="WOH02174.1"/>
    <property type="molecule type" value="Genomic_DNA"/>
</dbReference>
<comment type="cofactor">
    <cofactor evidence="2">
        <name>Zn(2+)</name>
        <dbReference type="ChEBI" id="CHEBI:29105"/>
    </cofactor>
</comment>
<evidence type="ECO:0000256" key="10">
    <source>
        <dbReference type="ARBA" id="ARBA00022786"/>
    </source>
</evidence>
<evidence type="ECO:0000256" key="4">
    <source>
        <dbReference type="ARBA" id="ARBA00005884"/>
    </source>
</evidence>
<evidence type="ECO:0000313" key="15">
    <source>
        <dbReference type="EMBL" id="KZM95604.1"/>
    </source>
</evidence>
<dbReference type="PANTHER" id="PTHR11685">
    <property type="entry name" value="RBR FAMILY RING FINGER AND IBR DOMAIN-CONTAINING"/>
    <property type="match status" value="1"/>
</dbReference>
<dbReference type="InterPro" id="IPR031127">
    <property type="entry name" value="E3_UB_ligase_RBR"/>
</dbReference>
<dbReference type="PROSITE" id="PS50089">
    <property type="entry name" value="ZF_RING_2"/>
    <property type="match status" value="1"/>
</dbReference>
<dbReference type="SUPFAM" id="SSF57850">
    <property type="entry name" value="RING/U-box"/>
    <property type="match status" value="1"/>
</dbReference>
<comment type="function">
    <text evidence="3">Might act as an E3 ubiquitin-protein ligase, or as part of E3 complex, which accepts ubiquitin from specific E2 ubiquitin-conjugating enzymes and then transfers it to substrates.</text>
</comment>
<evidence type="ECO:0000256" key="12">
    <source>
        <dbReference type="PROSITE-ProRule" id="PRU00175"/>
    </source>
</evidence>
<sequence>MDREERSEVDDKKQKQIYDQMITVIEGRVEVSNKKQRREEKKGGPSTVSCDVCMDVISVTDSIHVPKCHHRFCGDCIGSHLQKKIQENVRQVKCPSSKCRAVLKPEFCSNLIPEKVYERWTNALTEIYALENAREIECPSDDCEGVFTVDRRGFGTKRLCSKCGGSFCLRCRSELLCTGFSCKICERTRRLNQNHRRNRGFKTIHHI</sequence>
<dbReference type="Pfam" id="PF00097">
    <property type="entry name" value="zf-C3HC4"/>
    <property type="match status" value="1"/>
</dbReference>
<evidence type="ECO:0000256" key="9">
    <source>
        <dbReference type="ARBA" id="ARBA00022771"/>
    </source>
</evidence>
<feature type="domain" description="RING-type" evidence="13">
    <location>
        <begin position="50"/>
        <end position="98"/>
    </location>
</feature>
<dbReference type="GO" id="GO:0016567">
    <property type="term" value="P:protein ubiquitination"/>
    <property type="evidence" value="ECO:0007669"/>
    <property type="project" value="UniProtKB-UniPathway"/>
</dbReference>
<reference evidence="16" key="2">
    <citation type="submission" date="2022-03" db="EMBL/GenBank/DDBJ databases">
        <title>Draft title - Genomic analysis of global carrot germplasm unveils the trajectory of domestication and the origin of high carotenoid orange carrot.</title>
        <authorList>
            <person name="Iorizzo M."/>
            <person name="Ellison S."/>
            <person name="Senalik D."/>
            <person name="Macko-Podgorni A."/>
            <person name="Grzebelus D."/>
            <person name="Bostan H."/>
            <person name="Rolling W."/>
            <person name="Curaba J."/>
            <person name="Simon P."/>
        </authorList>
    </citation>
    <scope>NUCLEOTIDE SEQUENCE</scope>
    <source>
        <tissue evidence="16">Leaf</tissue>
    </source>
</reference>
<keyword evidence="11" id="KW-0862">Zinc</keyword>
<dbReference type="GO" id="GO:0061630">
    <property type="term" value="F:ubiquitin protein ligase activity"/>
    <property type="evidence" value="ECO:0007669"/>
    <property type="project" value="UniProtKB-EC"/>
</dbReference>
<keyword evidence="8" id="KW-0677">Repeat</keyword>
<gene>
    <name evidence="15" type="ORF">DCAR_018846</name>
    <name evidence="16" type="ORF">DCAR_0521562</name>
</gene>
<dbReference type="EMBL" id="LNRQ01000005">
    <property type="protein sequence ID" value="KZM95604.1"/>
    <property type="molecule type" value="Genomic_DNA"/>
</dbReference>
<evidence type="ECO:0000256" key="6">
    <source>
        <dbReference type="ARBA" id="ARBA00022679"/>
    </source>
</evidence>
<dbReference type="Pfam" id="PF01485">
    <property type="entry name" value="IBR"/>
    <property type="match status" value="1"/>
</dbReference>
<dbReference type="Gene3D" id="3.30.40.10">
    <property type="entry name" value="Zinc/RING finger domain, C3HC4 (zinc finger)"/>
    <property type="match status" value="1"/>
</dbReference>
<evidence type="ECO:0000256" key="7">
    <source>
        <dbReference type="ARBA" id="ARBA00022723"/>
    </source>
</evidence>
<dbReference type="GO" id="GO:0008270">
    <property type="term" value="F:zinc ion binding"/>
    <property type="evidence" value="ECO:0007669"/>
    <property type="project" value="UniProtKB-KW"/>
</dbReference>
<protein>
    <recommendedName>
        <fullName evidence="5">RBR-type E3 ubiquitin transferase</fullName>
        <ecNumber evidence="5">2.3.2.31</ecNumber>
    </recommendedName>
</protein>
<evidence type="ECO:0000259" key="13">
    <source>
        <dbReference type="PROSITE" id="PS50089"/>
    </source>
</evidence>
<keyword evidence="9 12" id="KW-0863">Zinc-finger</keyword>
<keyword evidence="10" id="KW-0833">Ubl conjugation pathway</keyword>
<dbReference type="SMART" id="SM00647">
    <property type="entry name" value="IBR"/>
    <property type="match status" value="1"/>
</dbReference>
<dbReference type="Proteomes" id="UP000077755">
    <property type="component" value="Chromosome 5"/>
</dbReference>
<dbReference type="InterPro" id="IPR017907">
    <property type="entry name" value="Znf_RING_CS"/>
</dbReference>
<keyword evidence="7" id="KW-0479">Metal-binding</keyword>
<dbReference type="AlphaFoldDB" id="A0A164ZAG2"/>
<evidence type="ECO:0000256" key="1">
    <source>
        <dbReference type="ARBA" id="ARBA00001798"/>
    </source>
</evidence>
<evidence type="ECO:0000256" key="8">
    <source>
        <dbReference type="ARBA" id="ARBA00022737"/>
    </source>
</evidence>
<dbReference type="PROSITE" id="PS00518">
    <property type="entry name" value="ZF_RING_1"/>
    <property type="match status" value="1"/>
</dbReference>
<dbReference type="OMA" id="ESSWSEC"/>
<evidence type="ECO:0000313" key="16">
    <source>
        <dbReference type="EMBL" id="WOH02174.1"/>
    </source>
</evidence>
<feature type="domain" description="RING-type" evidence="14">
    <location>
        <begin position="46"/>
        <end position="207"/>
    </location>
</feature>
<evidence type="ECO:0000256" key="2">
    <source>
        <dbReference type="ARBA" id="ARBA00001947"/>
    </source>
</evidence>
<organism evidence="15">
    <name type="scientific">Daucus carota subsp. sativus</name>
    <name type="common">Carrot</name>
    <dbReference type="NCBI Taxonomy" id="79200"/>
    <lineage>
        <taxon>Eukaryota</taxon>
        <taxon>Viridiplantae</taxon>
        <taxon>Streptophyta</taxon>
        <taxon>Embryophyta</taxon>
        <taxon>Tracheophyta</taxon>
        <taxon>Spermatophyta</taxon>
        <taxon>Magnoliopsida</taxon>
        <taxon>eudicotyledons</taxon>
        <taxon>Gunneridae</taxon>
        <taxon>Pentapetalae</taxon>
        <taxon>asterids</taxon>
        <taxon>campanulids</taxon>
        <taxon>Apiales</taxon>
        <taxon>Apiaceae</taxon>
        <taxon>Apioideae</taxon>
        <taxon>Scandiceae</taxon>
        <taxon>Daucinae</taxon>
        <taxon>Daucus</taxon>
        <taxon>Daucus sect. Daucus</taxon>
    </lineage>
</organism>
<dbReference type="InterPro" id="IPR013083">
    <property type="entry name" value="Znf_RING/FYVE/PHD"/>
</dbReference>
<keyword evidence="6" id="KW-0808">Transferase</keyword>
<evidence type="ECO:0000256" key="5">
    <source>
        <dbReference type="ARBA" id="ARBA00012251"/>
    </source>
</evidence>
<dbReference type="EC" id="2.3.2.31" evidence="5"/>
<proteinExistence type="inferred from homology"/>
<dbReference type="InterPro" id="IPR044066">
    <property type="entry name" value="TRIAD_supradom"/>
</dbReference>
<dbReference type="InterPro" id="IPR018957">
    <property type="entry name" value="Znf_C3HC4_RING-type"/>
</dbReference>
<evidence type="ECO:0000256" key="3">
    <source>
        <dbReference type="ARBA" id="ARBA00003976"/>
    </source>
</evidence>
<dbReference type="CDD" id="cd20335">
    <property type="entry name" value="BRcat_RBR"/>
    <property type="match status" value="1"/>
</dbReference>
<dbReference type="InterPro" id="IPR002867">
    <property type="entry name" value="IBR_dom"/>
</dbReference>
<dbReference type="PROSITE" id="PS51873">
    <property type="entry name" value="TRIAD"/>
    <property type="match status" value="1"/>
</dbReference>
<name>A0A164ZAG2_DAUCS</name>
<accession>A0A164ZAG2</accession>
<comment type="catalytic activity">
    <reaction evidence="1">
        <text>[E2 ubiquitin-conjugating enzyme]-S-ubiquitinyl-L-cysteine + [acceptor protein]-L-lysine = [E2 ubiquitin-conjugating enzyme]-L-cysteine + [acceptor protein]-N(6)-ubiquitinyl-L-lysine.</text>
        <dbReference type="EC" id="2.3.2.31"/>
    </reaction>
</comment>
<reference evidence="15" key="1">
    <citation type="journal article" date="2016" name="Nat. Genet.">
        <title>A high-quality carrot genome assembly provides new insights into carotenoid accumulation and asterid genome evolution.</title>
        <authorList>
            <person name="Iorizzo M."/>
            <person name="Ellison S."/>
            <person name="Senalik D."/>
            <person name="Zeng P."/>
            <person name="Satapoomin P."/>
            <person name="Huang J."/>
            <person name="Bowman M."/>
            <person name="Iovene M."/>
            <person name="Sanseverino W."/>
            <person name="Cavagnaro P."/>
            <person name="Yildiz M."/>
            <person name="Macko-Podgorni A."/>
            <person name="Moranska E."/>
            <person name="Grzebelus E."/>
            <person name="Grzebelus D."/>
            <person name="Ashrafi H."/>
            <person name="Zheng Z."/>
            <person name="Cheng S."/>
            <person name="Spooner D."/>
            <person name="Van Deynze A."/>
            <person name="Simon P."/>
        </authorList>
    </citation>
    <scope>NUCLEOTIDE SEQUENCE [LARGE SCALE GENOMIC DNA]</scope>
    <source>
        <tissue evidence="15">Leaf</tissue>
    </source>
</reference>
<comment type="similarity">
    <text evidence="4">Belongs to the RBR family. Ariadne subfamily.</text>
</comment>